<feature type="transmembrane region" description="Helical" evidence="5">
    <location>
        <begin position="254"/>
        <end position="273"/>
    </location>
</feature>
<evidence type="ECO:0000256" key="2">
    <source>
        <dbReference type="ARBA" id="ARBA00022692"/>
    </source>
</evidence>
<dbReference type="PANTHER" id="PTHR21576">
    <property type="entry name" value="UNCHARACTERIZED NODULIN-LIKE PROTEIN"/>
    <property type="match status" value="1"/>
</dbReference>
<evidence type="ECO:0000256" key="1">
    <source>
        <dbReference type="ARBA" id="ARBA00004141"/>
    </source>
</evidence>
<feature type="transmembrane region" description="Helical" evidence="5">
    <location>
        <begin position="385"/>
        <end position="404"/>
    </location>
</feature>
<sequence length="479" mass="52164">MSQLQRAGTLLACSVVGFVCGTLYLYSAYGPQVAHKLHYTTTESSLIAYAGTIGTACAGLPASFIIDNRGFWIPMLIGGLGLSAGFIGLKDQYVKNYESVGISFSLLFLVGAGSLFINSAAIKCCAVTFPNNRGIATSFPIATYGLSAFIYSSIASLFFKADTARFLAFLGYSAGAVCLMTLPMVYIADKNSNHGQSSRIPIPTGGSRTPSIELQSLSTTPFPKQQHLAEELLHKKLKQKTEYTKFEVFKSIDFWLLLTTAGILAALGQMYIYSVGFMVKSLLHGSIEDVILREQQFQVSVMSIANCTGRLLSGIVGDSLSAYFKKSRGWIMLIPGGLLLLVQILGSLVSSHEYLWIVSMLNGLGYGFTWSSIPQILLDFFGVNAFSFGWGFINLGPIIPGYFFTHLFGSIYDLHSHQDEELKVKICDAELGCYAATFQIGAIFAVLSIGCVFYLNFRRSRKAASRKRRDSTALPISSS</sequence>
<evidence type="ECO:0000313" key="6">
    <source>
        <dbReference type="EMBL" id="CCH41518.1"/>
    </source>
</evidence>
<dbReference type="InParanoid" id="K0KK59"/>
<feature type="transmembrane region" description="Helical" evidence="5">
    <location>
        <begin position="166"/>
        <end position="188"/>
    </location>
</feature>
<evidence type="ECO:0000256" key="4">
    <source>
        <dbReference type="ARBA" id="ARBA00023136"/>
    </source>
</evidence>
<dbReference type="STRING" id="1206466.K0KK59"/>
<dbReference type="EMBL" id="CAIF01000022">
    <property type="protein sequence ID" value="CCH41518.1"/>
    <property type="molecule type" value="Genomic_DNA"/>
</dbReference>
<feature type="transmembrane region" description="Helical" evidence="5">
    <location>
        <begin position="354"/>
        <end position="373"/>
    </location>
</feature>
<dbReference type="GO" id="GO:0000329">
    <property type="term" value="C:fungal-type vacuole membrane"/>
    <property type="evidence" value="ECO:0007669"/>
    <property type="project" value="TreeGrafter"/>
</dbReference>
<feature type="transmembrane region" description="Helical" evidence="5">
    <location>
        <begin position="329"/>
        <end position="348"/>
    </location>
</feature>
<evidence type="ECO:0000313" key="7">
    <source>
        <dbReference type="Proteomes" id="UP000009328"/>
    </source>
</evidence>
<gene>
    <name evidence="6" type="ORF">BN7_1059</name>
</gene>
<dbReference type="HOGENOM" id="CLU_012596_0_1_1"/>
<accession>K0KK59</accession>
<protein>
    <submittedName>
        <fullName evidence="6">Transporter MCH1</fullName>
    </submittedName>
</protein>
<name>K0KK59_WICCF</name>
<comment type="caution">
    <text evidence="6">The sequence shown here is derived from an EMBL/GenBank/DDBJ whole genome shotgun (WGS) entry which is preliminary data.</text>
</comment>
<dbReference type="eggNOG" id="ENOG502RWDV">
    <property type="taxonomic scope" value="Eukaryota"/>
</dbReference>
<keyword evidence="3 5" id="KW-1133">Transmembrane helix</keyword>
<reference evidence="6 7" key="1">
    <citation type="journal article" date="2012" name="Eukaryot. Cell">
        <title>Draft genome sequence of Wickerhamomyces ciferrii NRRL Y-1031 F-60-10.</title>
        <authorList>
            <person name="Schneider J."/>
            <person name="Andrea H."/>
            <person name="Blom J."/>
            <person name="Jaenicke S."/>
            <person name="Ruckert C."/>
            <person name="Schorsch C."/>
            <person name="Szczepanowski R."/>
            <person name="Farwick M."/>
            <person name="Goesmann A."/>
            <person name="Puhler A."/>
            <person name="Schaffer S."/>
            <person name="Tauch A."/>
            <person name="Kohler T."/>
            <person name="Brinkrolf K."/>
        </authorList>
    </citation>
    <scope>NUCLEOTIDE SEQUENCE [LARGE SCALE GENOMIC DNA]</scope>
    <source>
        <strain evidence="7">ATCC 14091 / BCRC 22168 / CBS 111 / JCM 3599 / NBRC 0793 / NRRL Y-1031 F-60-10</strain>
    </source>
</reference>
<dbReference type="PANTHER" id="PTHR21576:SF158">
    <property type="entry name" value="RIBOSOMAL RNA-PROCESSING PROTEIN 12-LIKE CONSERVED DOMAIN-CONTAINING PROTEIN"/>
    <property type="match status" value="1"/>
</dbReference>
<dbReference type="InterPro" id="IPR011701">
    <property type="entry name" value="MFS"/>
</dbReference>
<comment type="subcellular location">
    <subcellularLocation>
        <location evidence="1">Membrane</location>
        <topology evidence="1">Multi-pass membrane protein</topology>
    </subcellularLocation>
</comment>
<keyword evidence="4 5" id="KW-0472">Membrane</keyword>
<evidence type="ECO:0000256" key="5">
    <source>
        <dbReference type="SAM" id="Phobius"/>
    </source>
</evidence>
<organism evidence="6 7">
    <name type="scientific">Wickerhamomyces ciferrii (strain ATCC 14091 / BCRC 22168 / CBS 111 / JCM 3599 / NBRC 0793 / NRRL Y-1031 F-60-10)</name>
    <name type="common">Yeast</name>
    <name type="synonym">Pichia ciferrii</name>
    <dbReference type="NCBI Taxonomy" id="1206466"/>
    <lineage>
        <taxon>Eukaryota</taxon>
        <taxon>Fungi</taxon>
        <taxon>Dikarya</taxon>
        <taxon>Ascomycota</taxon>
        <taxon>Saccharomycotina</taxon>
        <taxon>Saccharomycetes</taxon>
        <taxon>Phaffomycetales</taxon>
        <taxon>Wickerhamomycetaceae</taxon>
        <taxon>Wickerhamomyces</taxon>
    </lineage>
</organism>
<keyword evidence="2 5" id="KW-0812">Transmembrane</keyword>
<feature type="transmembrane region" description="Helical" evidence="5">
    <location>
        <begin position="46"/>
        <end position="65"/>
    </location>
</feature>
<dbReference type="Proteomes" id="UP000009328">
    <property type="component" value="Unassembled WGS sequence"/>
</dbReference>
<dbReference type="Gene3D" id="1.20.1250.20">
    <property type="entry name" value="MFS general substrate transporter like domains"/>
    <property type="match status" value="2"/>
</dbReference>
<feature type="transmembrane region" description="Helical" evidence="5">
    <location>
        <begin position="101"/>
        <end position="121"/>
    </location>
</feature>
<evidence type="ECO:0000256" key="3">
    <source>
        <dbReference type="ARBA" id="ARBA00022989"/>
    </source>
</evidence>
<dbReference type="Pfam" id="PF07690">
    <property type="entry name" value="MFS_1"/>
    <property type="match status" value="1"/>
</dbReference>
<feature type="transmembrane region" description="Helical" evidence="5">
    <location>
        <begin position="438"/>
        <end position="457"/>
    </location>
</feature>
<proteinExistence type="predicted"/>
<dbReference type="AlphaFoldDB" id="K0KK59"/>
<dbReference type="GO" id="GO:0022857">
    <property type="term" value="F:transmembrane transporter activity"/>
    <property type="evidence" value="ECO:0007669"/>
    <property type="project" value="InterPro"/>
</dbReference>
<keyword evidence="7" id="KW-1185">Reference proteome</keyword>
<dbReference type="SUPFAM" id="SSF103473">
    <property type="entry name" value="MFS general substrate transporter"/>
    <property type="match status" value="1"/>
</dbReference>
<feature type="transmembrane region" description="Helical" evidence="5">
    <location>
        <begin position="6"/>
        <end position="26"/>
    </location>
</feature>
<dbReference type="InterPro" id="IPR036259">
    <property type="entry name" value="MFS_trans_sf"/>
</dbReference>
<feature type="transmembrane region" description="Helical" evidence="5">
    <location>
        <begin position="141"/>
        <end position="159"/>
    </location>
</feature>